<dbReference type="InterPro" id="IPR036928">
    <property type="entry name" value="AS_sf"/>
</dbReference>
<evidence type="ECO:0000256" key="2">
    <source>
        <dbReference type="ARBA" id="ARBA00009199"/>
    </source>
</evidence>
<dbReference type="InterPro" id="IPR020556">
    <property type="entry name" value="Amidase_CS"/>
</dbReference>
<evidence type="ECO:0000256" key="3">
    <source>
        <dbReference type="ARBA" id="ARBA00021874"/>
    </source>
</evidence>
<protein>
    <recommendedName>
        <fullName evidence="3">Indoleacetamide hydrolase</fullName>
    </recommendedName>
</protein>
<comment type="similarity">
    <text evidence="2">Belongs to the amidase family.</text>
</comment>
<gene>
    <name evidence="5" type="ORF">GA0071312_2086</name>
</gene>
<accession>A0ABY0KCK7</accession>
<dbReference type="Proteomes" id="UP000182800">
    <property type="component" value="Unassembled WGS sequence"/>
</dbReference>
<dbReference type="PANTHER" id="PTHR11895:SF7">
    <property type="entry name" value="GLUTAMYL-TRNA(GLN) AMIDOTRANSFERASE SUBUNIT A, MITOCHONDRIAL"/>
    <property type="match status" value="1"/>
</dbReference>
<dbReference type="InterPro" id="IPR000120">
    <property type="entry name" value="Amidase"/>
</dbReference>
<organism evidence="5 6">
    <name type="scientific">Saliniramus fredricksonii</name>
    <dbReference type="NCBI Taxonomy" id="1653334"/>
    <lineage>
        <taxon>Bacteria</taxon>
        <taxon>Pseudomonadati</taxon>
        <taxon>Pseudomonadota</taxon>
        <taxon>Alphaproteobacteria</taxon>
        <taxon>Hyphomicrobiales</taxon>
        <taxon>Salinarimonadaceae</taxon>
        <taxon>Saliniramus</taxon>
    </lineage>
</organism>
<evidence type="ECO:0000259" key="4">
    <source>
        <dbReference type="Pfam" id="PF01425"/>
    </source>
</evidence>
<keyword evidence="6" id="KW-1185">Reference proteome</keyword>
<dbReference type="SUPFAM" id="SSF75304">
    <property type="entry name" value="Amidase signature (AS) enzymes"/>
    <property type="match status" value="1"/>
</dbReference>
<evidence type="ECO:0000313" key="5">
    <source>
        <dbReference type="EMBL" id="SCC81153.1"/>
    </source>
</evidence>
<sequence length="477" mass="51344">MSQSDLLFLPATEAAARIRRRELSPVEYLDAILAHSHRQQSRINAFATICDERARAQARQAEEAVIAGARLGPLHGVPVHVKDLFPTNGVRTSYGSAIYADNVPDRDDVLVTRLQDAGAIVFAKSHTPEFGHKGTTDGPAFGITRNPWNLDRNAGGSSGGAAAAVAAGCGPLGLGTDGAGSIRIPAAYCGVVGHKPTSGVIPFETAIDAFFSYAAAGPLSRTVADSVLMHDVLIGPHAADPLSLAAPDFSRLSPRLVGNDLNGLRVGWIPRMANRLVARDVEDNARAVLDLLSVRGAEVEEVTEAIDWMEIAGRVMYQGNISVAFGKYVKEWGAKMDPVLLAFIERGSKYTLSDYRSAQYTRTVLFRTIQKLFERYDVLVSPTLTRTALAVDFDVANDEVMVDGEPNGITRQGMSPYAYPFNLTGHPSLALPSGFATDGLPTSVQLTGPWYSDLDMFRLGAIIEADRPWAQDRPPEA</sequence>
<evidence type="ECO:0000313" key="6">
    <source>
        <dbReference type="Proteomes" id="UP000182800"/>
    </source>
</evidence>
<dbReference type="EMBL" id="FMBM01000002">
    <property type="protein sequence ID" value="SCC81153.1"/>
    <property type="molecule type" value="Genomic_DNA"/>
</dbReference>
<dbReference type="RefSeq" id="WP_074444913.1">
    <property type="nucleotide sequence ID" value="NZ_FMBM01000002.1"/>
</dbReference>
<dbReference type="InterPro" id="IPR023631">
    <property type="entry name" value="Amidase_dom"/>
</dbReference>
<dbReference type="PROSITE" id="PS00571">
    <property type="entry name" value="AMIDASES"/>
    <property type="match status" value="1"/>
</dbReference>
<proteinExistence type="inferred from homology"/>
<dbReference type="Gene3D" id="3.90.1300.10">
    <property type="entry name" value="Amidase signature (AS) domain"/>
    <property type="match status" value="1"/>
</dbReference>
<dbReference type="Pfam" id="PF01425">
    <property type="entry name" value="Amidase"/>
    <property type="match status" value="1"/>
</dbReference>
<comment type="function">
    <text evidence="1">Hydrolyzes indole-3-acetamide (IAM) into indole-3-acetic acid (IAA).</text>
</comment>
<reference evidence="5 6" key="1">
    <citation type="submission" date="2016-08" db="EMBL/GenBank/DDBJ databases">
        <authorList>
            <person name="Varghese N."/>
            <person name="Submissions Spin"/>
        </authorList>
    </citation>
    <scope>NUCLEOTIDE SEQUENCE [LARGE SCALE GENOMIC DNA]</scope>
    <source>
        <strain evidence="5 6">HL-109</strain>
    </source>
</reference>
<name>A0ABY0KCK7_9HYPH</name>
<dbReference type="PANTHER" id="PTHR11895">
    <property type="entry name" value="TRANSAMIDASE"/>
    <property type="match status" value="1"/>
</dbReference>
<evidence type="ECO:0000256" key="1">
    <source>
        <dbReference type="ARBA" id="ARBA00003871"/>
    </source>
</evidence>
<feature type="domain" description="Amidase" evidence="4">
    <location>
        <begin position="29"/>
        <end position="453"/>
    </location>
</feature>
<comment type="caution">
    <text evidence="5">The sequence shown here is derived from an EMBL/GenBank/DDBJ whole genome shotgun (WGS) entry which is preliminary data.</text>
</comment>